<dbReference type="FunFam" id="3.40.50.170:FF:000003">
    <property type="entry name" value="Methionyl-tRNA formyltransferase"/>
    <property type="match status" value="1"/>
</dbReference>
<keyword evidence="13" id="KW-1185">Reference proteome</keyword>
<dbReference type="Pfam" id="PF00551">
    <property type="entry name" value="Formyl_trans_N"/>
    <property type="match status" value="1"/>
</dbReference>
<sequence length="315" mass="34379">MPQPLNIVFAGTPDFAAASLRALLDSRHRVTAVYTQPDRPAGRGRKLKASPVKQLAQEHGLPVHQPPSLKDPEEQERLAALAPDVMVVAAYGLILPEEVLEIPRHGCLNVHASLLPRWRGAAPIHRAILAGDDETGITIMQMDTGLDTGAMLHKRSTPIEPHDTSESLHDRLAAIGGKALLEALDALQAGQLTPEAQDEAQASYAAKLSKSESRLDWTLPARALARQVRAFNPWPVAQTRWRDDTLRVWEAETIEAPTSDAAPGTVVAADRDGIDVATGDGILRLKRLQLPGKRPMDVADFVNAHQIRDERFNDE</sequence>
<gene>
    <name evidence="8" type="primary">fmt</name>
    <name evidence="12" type="ORF">SAMN03097708_02640</name>
</gene>
<comment type="similarity">
    <text evidence="2 8">Belongs to the Fmt family.</text>
</comment>
<dbReference type="SUPFAM" id="SSF53328">
    <property type="entry name" value="Formyltransferase"/>
    <property type="match status" value="1"/>
</dbReference>
<feature type="region of interest" description="Disordered" evidence="9">
    <location>
        <begin position="37"/>
        <end position="71"/>
    </location>
</feature>
<dbReference type="GO" id="GO:0005829">
    <property type="term" value="C:cytosol"/>
    <property type="evidence" value="ECO:0007669"/>
    <property type="project" value="TreeGrafter"/>
</dbReference>
<dbReference type="NCBIfam" id="TIGR00460">
    <property type="entry name" value="fmt"/>
    <property type="match status" value="1"/>
</dbReference>
<evidence type="ECO:0000256" key="3">
    <source>
        <dbReference type="ARBA" id="ARBA00012261"/>
    </source>
</evidence>
<dbReference type="EMBL" id="FMWD01000008">
    <property type="protein sequence ID" value="SCZ64495.1"/>
    <property type="molecule type" value="Genomic_DNA"/>
</dbReference>
<dbReference type="AlphaFoldDB" id="A0A1G5QRL6"/>
<dbReference type="InterPro" id="IPR005794">
    <property type="entry name" value="Fmt"/>
</dbReference>
<name>A0A1G5QRL6_9GAMM</name>
<dbReference type="Gene3D" id="3.40.50.170">
    <property type="entry name" value="Formyl transferase, N-terminal domain"/>
    <property type="match status" value="1"/>
</dbReference>
<keyword evidence="6 8" id="KW-0648">Protein biosynthesis</keyword>
<comment type="function">
    <text evidence="1 8">Attaches a formyl group to the free amino group of methionyl-tRNA(fMet). The formyl group appears to play a dual role in the initiator identity of N-formylmethionyl-tRNA by promoting its recognition by IF2 and preventing the misappropriation of this tRNA by the elongation apparatus.</text>
</comment>
<reference evidence="12 13" key="1">
    <citation type="submission" date="2016-10" db="EMBL/GenBank/DDBJ databases">
        <authorList>
            <person name="de Groot N.N."/>
        </authorList>
    </citation>
    <scope>NUCLEOTIDE SEQUENCE [LARGE SCALE GENOMIC DNA]</scope>
    <source>
        <strain evidence="12 13">HLD2</strain>
    </source>
</reference>
<dbReference type="SUPFAM" id="SSF50486">
    <property type="entry name" value="FMT C-terminal domain-like"/>
    <property type="match status" value="1"/>
</dbReference>
<evidence type="ECO:0000259" key="11">
    <source>
        <dbReference type="Pfam" id="PF02911"/>
    </source>
</evidence>
<feature type="binding site" evidence="8">
    <location>
        <begin position="113"/>
        <end position="116"/>
    </location>
    <ligand>
        <name>(6S)-5,6,7,8-tetrahydrofolate</name>
        <dbReference type="ChEBI" id="CHEBI:57453"/>
    </ligand>
</feature>
<dbReference type="STRING" id="415747.SAMN03097708_02640"/>
<protein>
    <recommendedName>
        <fullName evidence="4 8">Methionyl-tRNA formyltransferase</fullName>
        <ecNumber evidence="3 8">2.1.2.9</ecNumber>
    </recommendedName>
</protein>
<proteinExistence type="inferred from homology"/>
<dbReference type="InterPro" id="IPR011034">
    <property type="entry name" value="Formyl_transferase-like_C_sf"/>
</dbReference>
<accession>A0A1G5QRL6</accession>
<evidence type="ECO:0000256" key="7">
    <source>
        <dbReference type="ARBA" id="ARBA00048558"/>
    </source>
</evidence>
<evidence type="ECO:0000256" key="5">
    <source>
        <dbReference type="ARBA" id="ARBA00022679"/>
    </source>
</evidence>
<evidence type="ECO:0000256" key="4">
    <source>
        <dbReference type="ARBA" id="ARBA00016014"/>
    </source>
</evidence>
<dbReference type="OrthoDB" id="9802815at2"/>
<dbReference type="FunFam" id="3.40.50.12230:FF:000001">
    <property type="entry name" value="Methionyl-tRNA formyltransferase"/>
    <property type="match status" value="1"/>
</dbReference>
<evidence type="ECO:0000256" key="1">
    <source>
        <dbReference type="ARBA" id="ARBA00002606"/>
    </source>
</evidence>
<dbReference type="PANTHER" id="PTHR11138">
    <property type="entry name" value="METHIONYL-TRNA FORMYLTRANSFERASE"/>
    <property type="match status" value="1"/>
</dbReference>
<evidence type="ECO:0000256" key="2">
    <source>
        <dbReference type="ARBA" id="ARBA00010699"/>
    </source>
</evidence>
<dbReference type="Gene3D" id="3.10.25.10">
    <property type="entry name" value="Formyl transferase, C-terminal domain"/>
    <property type="match status" value="1"/>
</dbReference>
<keyword evidence="5 8" id="KW-0808">Transferase</keyword>
<dbReference type="Proteomes" id="UP000199648">
    <property type="component" value="Unassembled WGS sequence"/>
</dbReference>
<dbReference type="CDD" id="cd08704">
    <property type="entry name" value="Met_tRNA_FMT_C"/>
    <property type="match status" value="1"/>
</dbReference>
<dbReference type="InterPro" id="IPR002376">
    <property type="entry name" value="Formyl_transf_N"/>
</dbReference>
<dbReference type="PANTHER" id="PTHR11138:SF5">
    <property type="entry name" value="METHIONYL-TRNA FORMYLTRANSFERASE, MITOCHONDRIAL"/>
    <property type="match status" value="1"/>
</dbReference>
<feature type="domain" description="Formyl transferase C-terminal" evidence="11">
    <location>
        <begin position="207"/>
        <end position="305"/>
    </location>
</feature>
<dbReference type="InterPro" id="IPR005793">
    <property type="entry name" value="Formyl_trans_C"/>
</dbReference>
<evidence type="ECO:0000313" key="13">
    <source>
        <dbReference type="Proteomes" id="UP000199648"/>
    </source>
</evidence>
<feature type="domain" description="Formyl transferase N-terminal" evidence="10">
    <location>
        <begin position="6"/>
        <end position="184"/>
    </location>
</feature>
<dbReference type="EC" id="2.1.2.9" evidence="3 8"/>
<dbReference type="HAMAP" id="MF_00182">
    <property type="entry name" value="Formyl_trans"/>
    <property type="match status" value="1"/>
</dbReference>
<organism evidence="12 13">
    <name type="scientific">Thiohalomonas denitrificans</name>
    <dbReference type="NCBI Taxonomy" id="415747"/>
    <lineage>
        <taxon>Bacteria</taxon>
        <taxon>Pseudomonadati</taxon>
        <taxon>Pseudomonadota</taxon>
        <taxon>Gammaproteobacteria</taxon>
        <taxon>Thiohalomonadales</taxon>
        <taxon>Thiohalomonadaceae</taxon>
        <taxon>Thiohalomonas</taxon>
    </lineage>
</organism>
<dbReference type="GO" id="GO:0004479">
    <property type="term" value="F:methionyl-tRNA formyltransferase activity"/>
    <property type="evidence" value="ECO:0007669"/>
    <property type="project" value="UniProtKB-UniRule"/>
</dbReference>
<evidence type="ECO:0000256" key="8">
    <source>
        <dbReference type="HAMAP-Rule" id="MF_00182"/>
    </source>
</evidence>
<evidence type="ECO:0000256" key="6">
    <source>
        <dbReference type="ARBA" id="ARBA00022917"/>
    </source>
</evidence>
<evidence type="ECO:0000259" key="10">
    <source>
        <dbReference type="Pfam" id="PF00551"/>
    </source>
</evidence>
<dbReference type="RefSeq" id="WP_092998056.1">
    <property type="nucleotide sequence ID" value="NZ_FMWD01000008.1"/>
</dbReference>
<comment type="catalytic activity">
    <reaction evidence="7 8">
        <text>L-methionyl-tRNA(fMet) + (6R)-10-formyltetrahydrofolate = N-formyl-L-methionyl-tRNA(fMet) + (6S)-5,6,7,8-tetrahydrofolate + H(+)</text>
        <dbReference type="Rhea" id="RHEA:24380"/>
        <dbReference type="Rhea" id="RHEA-COMP:9952"/>
        <dbReference type="Rhea" id="RHEA-COMP:9953"/>
        <dbReference type="ChEBI" id="CHEBI:15378"/>
        <dbReference type="ChEBI" id="CHEBI:57453"/>
        <dbReference type="ChEBI" id="CHEBI:78530"/>
        <dbReference type="ChEBI" id="CHEBI:78844"/>
        <dbReference type="ChEBI" id="CHEBI:195366"/>
        <dbReference type="EC" id="2.1.2.9"/>
    </reaction>
</comment>
<dbReference type="InterPro" id="IPR036477">
    <property type="entry name" value="Formyl_transf_N_sf"/>
</dbReference>
<dbReference type="InterPro" id="IPR037022">
    <property type="entry name" value="Formyl_trans_C_sf"/>
</dbReference>
<dbReference type="CDD" id="cd08646">
    <property type="entry name" value="FMT_core_Met-tRNA-FMT_N"/>
    <property type="match status" value="1"/>
</dbReference>
<evidence type="ECO:0000313" key="12">
    <source>
        <dbReference type="EMBL" id="SCZ64495.1"/>
    </source>
</evidence>
<evidence type="ECO:0000256" key="9">
    <source>
        <dbReference type="SAM" id="MobiDB-lite"/>
    </source>
</evidence>
<dbReference type="Pfam" id="PF02911">
    <property type="entry name" value="Formyl_trans_C"/>
    <property type="match status" value="1"/>
</dbReference>
<dbReference type="InterPro" id="IPR041711">
    <property type="entry name" value="Met-tRNA-FMT_N"/>
</dbReference>
<dbReference type="InterPro" id="IPR044135">
    <property type="entry name" value="Met-tRNA-FMT_C"/>
</dbReference>